<accession>A0A4Q7NY35</accession>
<keyword evidence="4" id="KW-1185">Reference proteome</keyword>
<proteinExistence type="predicted"/>
<gene>
    <name evidence="3" type="ORF">EV189_0539</name>
</gene>
<evidence type="ECO:0000256" key="2">
    <source>
        <dbReference type="SAM" id="Phobius"/>
    </source>
</evidence>
<dbReference type="Pfam" id="PF14584">
    <property type="entry name" value="DUF4446"/>
    <property type="match status" value="1"/>
</dbReference>
<protein>
    <submittedName>
        <fullName evidence="3">Uncharacterized protein DUF4446</fullName>
    </submittedName>
</protein>
<keyword evidence="2" id="KW-0472">Membrane</keyword>
<dbReference type="EMBL" id="SGXD01000001">
    <property type="protein sequence ID" value="RZS91302.1"/>
    <property type="molecule type" value="Genomic_DNA"/>
</dbReference>
<dbReference type="InterPro" id="IPR027981">
    <property type="entry name" value="DUF4446"/>
</dbReference>
<comment type="caution">
    <text evidence="3">The sequence shown here is derived from an EMBL/GenBank/DDBJ whole genome shotgun (WGS) entry which is preliminary data.</text>
</comment>
<dbReference type="AlphaFoldDB" id="A0A4Q7NY35"/>
<keyword evidence="2" id="KW-1133">Transmembrane helix</keyword>
<organism evidence="3 4">
    <name type="scientific">Motilibacter rhizosphaerae</name>
    <dbReference type="NCBI Taxonomy" id="598652"/>
    <lineage>
        <taxon>Bacteria</taxon>
        <taxon>Bacillati</taxon>
        <taxon>Actinomycetota</taxon>
        <taxon>Actinomycetes</taxon>
        <taxon>Motilibacterales</taxon>
        <taxon>Motilibacteraceae</taxon>
        <taxon>Motilibacter</taxon>
    </lineage>
</organism>
<evidence type="ECO:0000313" key="3">
    <source>
        <dbReference type="EMBL" id="RZS91302.1"/>
    </source>
</evidence>
<evidence type="ECO:0000256" key="1">
    <source>
        <dbReference type="SAM" id="MobiDB-lite"/>
    </source>
</evidence>
<dbReference type="RefSeq" id="WP_130491387.1">
    <property type="nucleotide sequence ID" value="NZ_SGXD01000001.1"/>
</dbReference>
<evidence type="ECO:0000313" key="4">
    <source>
        <dbReference type="Proteomes" id="UP000293638"/>
    </source>
</evidence>
<keyword evidence="2" id="KW-0812">Transmembrane</keyword>
<reference evidence="3 4" key="1">
    <citation type="submission" date="2019-02" db="EMBL/GenBank/DDBJ databases">
        <title>Genomic Encyclopedia of Type Strains, Phase IV (KMG-IV): sequencing the most valuable type-strain genomes for metagenomic binning, comparative biology and taxonomic classification.</title>
        <authorList>
            <person name="Goeker M."/>
        </authorList>
    </citation>
    <scope>NUCLEOTIDE SEQUENCE [LARGE SCALE GENOMIC DNA]</scope>
    <source>
        <strain evidence="3 4">DSM 45622</strain>
    </source>
</reference>
<feature type="region of interest" description="Disordered" evidence="1">
    <location>
        <begin position="141"/>
        <end position="166"/>
    </location>
</feature>
<dbReference type="OrthoDB" id="5244042at2"/>
<name>A0A4Q7NY35_9ACTN</name>
<dbReference type="Proteomes" id="UP000293638">
    <property type="component" value="Unassembled WGS sequence"/>
</dbReference>
<feature type="transmembrane region" description="Helical" evidence="2">
    <location>
        <begin position="12"/>
        <end position="35"/>
    </location>
</feature>
<sequence length="166" mass="17454">MRRVPTPDASTAGQLAVAALAVAVVALLVALVALVRLRAARRTLAALGADDRTDLLGVLGRLQADIGQVRTETEAAMVEAKLGRAEVADSLRHVSVVRYDAFGDMGGRLSFSAALLDDGGDGLVLTSINGRTETRTYAKGVKAGRSEHTLSPEEEQAVQYASRGRQ</sequence>